<dbReference type="Proteomes" id="UP000324222">
    <property type="component" value="Unassembled WGS sequence"/>
</dbReference>
<dbReference type="EMBL" id="VSRR010007856">
    <property type="protein sequence ID" value="MPC47660.1"/>
    <property type="molecule type" value="Genomic_DNA"/>
</dbReference>
<keyword evidence="9" id="KW-1185">Reference proteome</keyword>
<dbReference type="GO" id="GO:0005765">
    <property type="term" value="C:lysosomal membrane"/>
    <property type="evidence" value="ECO:0007669"/>
    <property type="project" value="TreeGrafter"/>
</dbReference>
<dbReference type="PANTHER" id="PTHR12479">
    <property type="entry name" value="LYSOSOMAL-ASSOCIATED TRANSMEMBRANE PROTEIN"/>
    <property type="match status" value="1"/>
</dbReference>
<dbReference type="InterPro" id="IPR004687">
    <property type="entry name" value="LAPTM4/5"/>
</dbReference>
<evidence type="ECO:0000256" key="7">
    <source>
        <dbReference type="SAM" id="Phobius"/>
    </source>
</evidence>
<evidence type="ECO:0000256" key="6">
    <source>
        <dbReference type="ARBA" id="ARBA00023136"/>
    </source>
</evidence>
<comment type="caution">
    <text evidence="8">The sequence shown here is derived from an EMBL/GenBank/DDBJ whole genome shotgun (WGS) entry which is preliminary data.</text>
</comment>
<dbReference type="AlphaFoldDB" id="A0A5B7FJ75"/>
<accession>A0A5B7FJ75</accession>
<feature type="transmembrane region" description="Helical" evidence="7">
    <location>
        <begin position="152"/>
        <end position="174"/>
    </location>
</feature>
<evidence type="ECO:0000313" key="9">
    <source>
        <dbReference type="Proteomes" id="UP000324222"/>
    </source>
</evidence>
<sequence length="222" mass="24942">MMVHPDILKQSGSGHGGMNSGTEQLSVEPLDVQAVNCGTEMPCILAAQGDGKTDQVTSNDFSLSLSNFMTTHRPNTDEVNVALFITLCMFIVTLLLVHGALRRQPSHLMPFFFLQVFDFCISSMTMIGYVSYLPNIRQLIQDNPAFPFQQQLLAMNTKCLTFFAMLIFISTLMVKESDSKKLRKTVTIEEKLDVLDHYARGEDVCDCSYDRIEGEHIAYHQS</sequence>
<keyword evidence="4 7" id="KW-0812">Transmembrane</keyword>
<gene>
    <name evidence="8" type="primary">LAPTM4A</name>
    <name evidence="8" type="ORF">E2C01_041413</name>
</gene>
<keyword evidence="6 7" id="KW-0472">Membrane</keyword>
<evidence type="ECO:0000313" key="8">
    <source>
        <dbReference type="EMBL" id="MPC47660.1"/>
    </source>
</evidence>
<reference evidence="8 9" key="1">
    <citation type="submission" date="2019-05" db="EMBL/GenBank/DDBJ databases">
        <title>Another draft genome of Portunus trituberculatus and its Hox gene families provides insights of decapod evolution.</title>
        <authorList>
            <person name="Jeong J.-H."/>
            <person name="Song I."/>
            <person name="Kim S."/>
            <person name="Choi T."/>
            <person name="Kim D."/>
            <person name="Ryu S."/>
            <person name="Kim W."/>
        </authorList>
    </citation>
    <scope>NUCLEOTIDE SEQUENCE [LARGE SCALE GENOMIC DNA]</scope>
    <source>
        <tissue evidence="8">Muscle</tissue>
    </source>
</reference>
<protein>
    <submittedName>
        <fullName evidence="8">Lysosomal-associated transmembrane protein 4A</fullName>
    </submittedName>
</protein>
<dbReference type="InterPro" id="IPR051115">
    <property type="entry name" value="LAPTM_transporter"/>
</dbReference>
<evidence type="ECO:0000256" key="4">
    <source>
        <dbReference type="ARBA" id="ARBA00022692"/>
    </source>
</evidence>
<evidence type="ECO:0000256" key="3">
    <source>
        <dbReference type="ARBA" id="ARBA00022448"/>
    </source>
</evidence>
<evidence type="ECO:0000256" key="1">
    <source>
        <dbReference type="ARBA" id="ARBA00004127"/>
    </source>
</evidence>
<dbReference type="Pfam" id="PF03821">
    <property type="entry name" value="Mtp"/>
    <property type="match status" value="1"/>
</dbReference>
<dbReference type="PANTHER" id="PTHR12479:SF10">
    <property type="entry name" value="LYSOSOMAL-ASSOCIATED TRANSMEMBRANE PROTEIN"/>
    <property type="match status" value="1"/>
</dbReference>
<dbReference type="OrthoDB" id="10002163at2759"/>
<evidence type="ECO:0000256" key="2">
    <source>
        <dbReference type="ARBA" id="ARBA00010076"/>
    </source>
</evidence>
<keyword evidence="3" id="KW-0813">Transport</keyword>
<comment type="subcellular location">
    <subcellularLocation>
        <location evidence="1">Endomembrane system</location>
        <topology evidence="1">Multi-pass membrane protein</topology>
    </subcellularLocation>
</comment>
<feature type="transmembrane region" description="Helical" evidence="7">
    <location>
        <begin position="108"/>
        <end position="132"/>
    </location>
</feature>
<proteinExistence type="inferred from homology"/>
<name>A0A5B7FJ75_PORTR</name>
<keyword evidence="5 7" id="KW-1133">Transmembrane helix</keyword>
<organism evidence="8 9">
    <name type="scientific">Portunus trituberculatus</name>
    <name type="common">Swimming crab</name>
    <name type="synonym">Neptunus trituberculatus</name>
    <dbReference type="NCBI Taxonomy" id="210409"/>
    <lineage>
        <taxon>Eukaryota</taxon>
        <taxon>Metazoa</taxon>
        <taxon>Ecdysozoa</taxon>
        <taxon>Arthropoda</taxon>
        <taxon>Crustacea</taxon>
        <taxon>Multicrustacea</taxon>
        <taxon>Malacostraca</taxon>
        <taxon>Eumalacostraca</taxon>
        <taxon>Eucarida</taxon>
        <taxon>Decapoda</taxon>
        <taxon>Pleocyemata</taxon>
        <taxon>Brachyura</taxon>
        <taxon>Eubrachyura</taxon>
        <taxon>Portunoidea</taxon>
        <taxon>Portunidae</taxon>
        <taxon>Portuninae</taxon>
        <taxon>Portunus</taxon>
    </lineage>
</organism>
<evidence type="ECO:0000256" key="5">
    <source>
        <dbReference type="ARBA" id="ARBA00022989"/>
    </source>
</evidence>
<comment type="similarity">
    <text evidence="2">Belongs to the LAPTM4/LAPTM5 transporter family.</text>
</comment>
<dbReference type="GO" id="GO:0012505">
    <property type="term" value="C:endomembrane system"/>
    <property type="evidence" value="ECO:0007669"/>
    <property type="project" value="UniProtKB-SubCell"/>
</dbReference>
<feature type="transmembrane region" description="Helical" evidence="7">
    <location>
        <begin position="81"/>
        <end position="101"/>
    </location>
</feature>